<name>A0A498DEK5_9BACI</name>
<dbReference type="Proteomes" id="UP000270219">
    <property type="component" value="Unassembled WGS sequence"/>
</dbReference>
<feature type="domain" description="M23ase beta-sheet core" evidence="3">
    <location>
        <begin position="152"/>
        <end position="242"/>
    </location>
</feature>
<feature type="region of interest" description="Disordered" evidence="1">
    <location>
        <begin position="1"/>
        <end position="29"/>
    </location>
</feature>
<dbReference type="CDD" id="cd12797">
    <property type="entry name" value="M23_peptidase"/>
    <property type="match status" value="1"/>
</dbReference>
<comment type="caution">
    <text evidence="4">The sequence shown here is derived from an EMBL/GenBank/DDBJ whole genome shotgun (WGS) entry which is preliminary data.</text>
</comment>
<evidence type="ECO:0000313" key="4">
    <source>
        <dbReference type="EMBL" id="RLL47965.1"/>
    </source>
</evidence>
<dbReference type="EMBL" id="RCHR01000001">
    <property type="protein sequence ID" value="RLL47965.1"/>
    <property type="molecule type" value="Genomic_DNA"/>
</dbReference>
<keyword evidence="2" id="KW-0472">Membrane</keyword>
<dbReference type="Gene3D" id="2.70.70.10">
    <property type="entry name" value="Glucose Permease (Domain IIA)"/>
    <property type="match status" value="1"/>
</dbReference>
<dbReference type="SUPFAM" id="SSF51261">
    <property type="entry name" value="Duplicated hybrid motif"/>
    <property type="match status" value="1"/>
</dbReference>
<gene>
    <name evidence="4" type="ORF">D8M04_01420</name>
</gene>
<feature type="compositionally biased region" description="Basic residues" evidence="1">
    <location>
        <begin position="1"/>
        <end position="20"/>
    </location>
</feature>
<evidence type="ECO:0000256" key="1">
    <source>
        <dbReference type="SAM" id="MobiDB-lite"/>
    </source>
</evidence>
<sequence length="252" mass="28444">MDKGVKKVRKSIEHRKRMRRLPTENQGRKLYPSVPQEEEKHGYYPYFPESDMEKAKTGRLSGFVLKGIISLILFFSVAIIHQSDHAVFQTPKEWTSDVLSDEFPFAKVNGWYRDTFGNPLAFTPENPPSADTETMALPVNGNITESFQTNGTGIMINPGETTGVSAIREGVVVFAGKDQETNKTVVVQHEDGSTSSYGFLNDIEVYLYQYVSNNQIVGEFVPSENNETVFFSIEKDEEYIDPVQVIQVDDQP</sequence>
<keyword evidence="2" id="KW-0812">Transmembrane</keyword>
<keyword evidence="5" id="KW-1185">Reference proteome</keyword>
<accession>A0A498DEK5</accession>
<evidence type="ECO:0000259" key="3">
    <source>
        <dbReference type="Pfam" id="PF01551"/>
    </source>
</evidence>
<protein>
    <submittedName>
        <fullName evidence="4">M23 family metallopeptidase</fullName>
    </submittedName>
</protein>
<dbReference type="RefSeq" id="WP_121520679.1">
    <property type="nucleotide sequence ID" value="NZ_RCHR01000001.1"/>
</dbReference>
<dbReference type="AlphaFoldDB" id="A0A498DEK5"/>
<dbReference type="Pfam" id="PF01551">
    <property type="entry name" value="Peptidase_M23"/>
    <property type="match status" value="1"/>
</dbReference>
<evidence type="ECO:0000313" key="5">
    <source>
        <dbReference type="Proteomes" id="UP000270219"/>
    </source>
</evidence>
<dbReference type="PANTHER" id="PTHR21666">
    <property type="entry name" value="PEPTIDASE-RELATED"/>
    <property type="match status" value="1"/>
</dbReference>
<organism evidence="4 5">
    <name type="scientific">Oceanobacillus piezotolerans</name>
    <dbReference type="NCBI Taxonomy" id="2448030"/>
    <lineage>
        <taxon>Bacteria</taxon>
        <taxon>Bacillati</taxon>
        <taxon>Bacillota</taxon>
        <taxon>Bacilli</taxon>
        <taxon>Bacillales</taxon>
        <taxon>Bacillaceae</taxon>
        <taxon>Oceanobacillus</taxon>
    </lineage>
</organism>
<evidence type="ECO:0000256" key="2">
    <source>
        <dbReference type="SAM" id="Phobius"/>
    </source>
</evidence>
<proteinExistence type="predicted"/>
<dbReference type="InterPro" id="IPR050570">
    <property type="entry name" value="Cell_wall_metabolism_enzyme"/>
</dbReference>
<dbReference type="GO" id="GO:0004222">
    <property type="term" value="F:metalloendopeptidase activity"/>
    <property type="evidence" value="ECO:0007669"/>
    <property type="project" value="TreeGrafter"/>
</dbReference>
<dbReference type="OrthoDB" id="2986589at2"/>
<dbReference type="InterPro" id="IPR011055">
    <property type="entry name" value="Dup_hybrid_motif"/>
</dbReference>
<dbReference type="PANTHER" id="PTHR21666:SF274">
    <property type="entry name" value="STAGE IV SPORULATION PROTEIN FA"/>
    <property type="match status" value="1"/>
</dbReference>
<reference evidence="4 5" key="1">
    <citation type="submission" date="2018-10" db="EMBL/GenBank/DDBJ databases">
        <title>Oceanobacillus sp. YLB-02 draft genome.</title>
        <authorList>
            <person name="Yu L."/>
        </authorList>
    </citation>
    <scope>NUCLEOTIDE SEQUENCE [LARGE SCALE GENOMIC DNA]</scope>
    <source>
        <strain evidence="4 5">YLB-02</strain>
    </source>
</reference>
<keyword evidence="2" id="KW-1133">Transmembrane helix</keyword>
<feature type="transmembrane region" description="Helical" evidence="2">
    <location>
        <begin position="60"/>
        <end position="80"/>
    </location>
</feature>
<dbReference type="InterPro" id="IPR016047">
    <property type="entry name" value="M23ase_b-sheet_dom"/>
</dbReference>